<keyword evidence="3" id="KW-0808">Transferase</keyword>
<accession>A0A4Q7NWL5</accession>
<keyword evidence="4" id="KW-1185">Reference proteome</keyword>
<dbReference type="Gene3D" id="1.10.10.10">
    <property type="entry name" value="Winged helix-like DNA-binding domain superfamily/Winged helix DNA-binding domain"/>
    <property type="match status" value="1"/>
</dbReference>
<evidence type="ECO:0000259" key="2">
    <source>
        <dbReference type="Pfam" id="PF09339"/>
    </source>
</evidence>
<dbReference type="Pfam" id="PF09339">
    <property type="entry name" value="HTH_IclR"/>
    <property type="match status" value="1"/>
</dbReference>
<dbReference type="InterPro" id="IPR043129">
    <property type="entry name" value="ATPase_NBD"/>
</dbReference>
<dbReference type="InterPro" id="IPR036388">
    <property type="entry name" value="WH-like_DNA-bd_sf"/>
</dbReference>
<dbReference type="Proteomes" id="UP000293638">
    <property type="component" value="Unassembled WGS sequence"/>
</dbReference>
<feature type="domain" description="HTH iclR-type" evidence="2">
    <location>
        <begin position="20"/>
        <end position="63"/>
    </location>
</feature>
<sequence>MSSVAGLSPQHMRRANERAVFDLLRSGTATDVPALAAGTGLSRPTVSAALSRLEEARLVRRDGARGGVVGRAATLWTVDERAGVTACVDLGRSTTRVAVTDLRGGRLAERTGRTRRRSARSVVEQASEMVGAALAEAGADRGDVLATLVSSPGVFDAQARRMMLAPNLPGWEYGRAVDLLQQHFGDDLALENDVDLAALGELQARGGQDADFVLLSLGDGVGMGLVLGGALRRGAHGRAGEAAFVPVSGAGTPLDEATRHRGELEATVGVEPFLAAARAAGLPARDPGEVVRAAGAGDPAAEELLARTAEVVAHALVGVVSVVDPGLVVVGGDLGLAGGALLLERVEAALRARLPFTVPRLELSRAGAGATLAGAVGHAVDLAWERAFERLP</sequence>
<dbReference type="AlphaFoldDB" id="A0A4Q7NWL5"/>
<dbReference type="CDD" id="cd23763">
    <property type="entry name" value="ASKHA_ATPase_ROK"/>
    <property type="match status" value="1"/>
</dbReference>
<dbReference type="EMBL" id="SGXD01000001">
    <property type="protein sequence ID" value="RZS90802.1"/>
    <property type="molecule type" value="Genomic_DNA"/>
</dbReference>
<dbReference type="PANTHER" id="PTHR18964">
    <property type="entry name" value="ROK (REPRESSOR, ORF, KINASE) FAMILY"/>
    <property type="match status" value="1"/>
</dbReference>
<dbReference type="InterPro" id="IPR005471">
    <property type="entry name" value="Tscrpt_reg_IclR_N"/>
</dbReference>
<protein>
    <submittedName>
        <fullName evidence="3">Putative NBD/HSP70 family sugar kinase</fullName>
    </submittedName>
</protein>
<dbReference type="RefSeq" id="WP_130490947.1">
    <property type="nucleotide sequence ID" value="NZ_SGXD01000001.1"/>
</dbReference>
<name>A0A4Q7NWL5_9ACTN</name>
<keyword evidence="3" id="KW-0418">Kinase</keyword>
<dbReference type="InterPro" id="IPR036390">
    <property type="entry name" value="WH_DNA-bd_sf"/>
</dbReference>
<evidence type="ECO:0000313" key="4">
    <source>
        <dbReference type="Proteomes" id="UP000293638"/>
    </source>
</evidence>
<organism evidence="3 4">
    <name type="scientific">Motilibacter rhizosphaerae</name>
    <dbReference type="NCBI Taxonomy" id="598652"/>
    <lineage>
        <taxon>Bacteria</taxon>
        <taxon>Bacillati</taxon>
        <taxon>Actinomycetota</taxon>
        <taxon>Actinomycetes</taxon>
        <taxon>Motilibacterales</taxon>
        <taxon>Motilibacteraceae</taxon>
        <taxon>Motilibacter</taxon>
    </lineage>
</organism>
<dbReference type="Gene3D" id="3.30.420.40">
    <property type="match status" value="2"/>
</dbReference>
<dbReference type="OrthoDB" id="37575at2"/>
<dbReference type="GO" id="GO:0006355">
    <property type="term" value="P:regulation of DNA-templated transcription"/>
    <property type="evidence" value="ECO:0007669"/>
    <property type="project" value="InterPro"/>
</dbReference>
<evidence type="ECO:0000256" key="1">
    <source>
        <dbReference type="ARBA" id="ARBA00006479"/>
    </source>
</evidence>
<dbReference type="SUPFAM" id="SSF46785">
    <property type="entry name" value="Winged helix' DNA-binding domain"/>
    <property type="match status" value="1"/>
</dbReference>
<dbReference type="InterPro" id="IPR000600">
    <property type="entry name" value="ROK"/>
</dbReference>
<dbReference type="PANTHER" id="PTHR18964:SF149">
    <property type="entry name" value="BIFUNCTIONAL UDP-N-ACETYLGLUCOSAMINE 2-EPIMERASE_N-ACETYLMANNOSAMINE KINASE"/>
    <property type="match status" value="1"/>
</dbReference>
<proteinExistence type="inferred from homology"/>
<comment type="caution">
    <text evidence="3">The sequence shown here is derived from an EMBL/GenBank/DDBJ whole genome shotgun (WGS) entry which is preliminary data.</text>
</comment>
<dbReference type="GO" id="GO:0016301">
    <property type="term" value="F:kinase activity"/>
    <property type="evidence" value="ECO:0007669"/>
    <property type="project" value="UniProtKB-KW"/>
</dbReference>
<dbReference type="SUPFAM" id="SSF53067">
    <property type="entry name" value="Actin-like ATPase domain"/>
    <property type="match status" value="1"/>
</dbReference>
<comment type="similarity">
    <text evidence="1">Belongs to the ROK (NagC/XylR) family.</text>
</comment>
<gene>
    <name evidence="3" type="ORF">EV189_0029</name>
</gene>
<dbReference type="GO" id="GO:0003677">
    <property type="term" value="F:DNA binding"/>
    <property type="evidence" value="ECO:0007669"/>
    <property type="project" value="InterPro"/>
</dbReference>
<reference evidence="3 4" key="1">
    <citation type="submission" date="2019-02" db="EMBL/GenBank/DDBJ databases">
        <title>Genomic Encyclopedia of Type Strains, Phase IV (KMG-IV): sequencing the most valuable type-strain genomes for metagenomic binning, comparative biology and taxonomic classification.</title>
        <authorList>
            <person name="Goeker M."/>
        </authorList>
    </citation>
    <scope>NUCLEOTIDE SEQUENCE [LARGE SCALE GENOMIC DNA]</scope>
    <source>
        <strain evidence="3 4">DSM 45622</strain>
    </source>
</reference>
<dbReference type="Pfam" id="PF00480">
    <property type="entry name" value="ROK"/>
    <property type="match status" value="1"/>
</dbReference>
<evidence type="ECO:0000313" key="3">
    <source>
        <dbReference type="EMBL" id="RZS90802.1"/>
    </source>
</evidence>